<sequence length="81" mass="9475">MNIRIVIIIIYLIISSCADQNKELERISFQTADSLFIANKSNYESIADSLCQELSNLKKQFWIDSIIQIRKEQIIKLQNQQ</sequence>
<comment type="caution">
    <text evidence="1">The sequence shown here is derived from an EMBL/GenBank/DDBJ whole genome shotgun (WGS) entry which is preliminary data.</text>
</comment>
<evidence type="ECO:0000313" key="2">
    <source>
        <dbReference type="Proteomes" id="UP000808349"/>
    </source>
</evidence>
<gene>
    <name evidence="1" type="ORF">IPO85_01060</name>
</gene>
<protein>
    <submittedName>
        <fullName evidence="1">Uncharacterized protein</fullName>
    </submittedName>
</protein>
<dbReference type="AlphaFoldDB" id="A0A9D7S5A2"/>
<dbReference type="Proteomes" id="UP000808349">
    <property type="component" value="Unassembled WGS sequence"/>
</dbReference>
<dbReference type="EMBL" id="JADKFW010000004">
    <property type="protein sequence ID" value="MBK9716115.1"/>
    <property type="molecule type" value="Genomic_DNA"/>
</dbReference>
<name>A0A9D7S5A2_9BACT</name>
<evidence type="ECO:0000313" key="1">
    <source>
        <dbReference type="EMBL" id="MBK9716115.1"/>
    </source>
</evidence>
<reference evidence="1 2" key="1">
    <citation type="submission" date="2020-10" db="EMBL/GenBank/DDBJ databases">
        <title>Connecting structure to function with the recovery of over 1000 high-quality activated sludge metagenome-assembled genomes encoding full-length rRNA genes using long-read sequencing.</title>
        <authorList>
            <person name="Singleton C.M."/>
            <person name="Petriglieri F."/>
            <person name="Kristensen J.M."/>
            <person name="Kirkegaard R.H."/>
            <person name="Michaelsen T.Y."/>
            <person name="Andersen M.H."/>
            <person name="Karst S.M."/>
            <person name="Dueholm M.S."/>
            <person name="Nielsen P.H."/>
            <person name="Albertsen M."/>
        </authorList>
    </citation>
    <scope>NUCLEOTIDE SEQUENCE [LARGE SCALE GENOMIC DNA]</scope>
    <source>
        <strain evidence="1">Ribe_18-Q3-R11-54_BAT3C.373</strain>
    </source>
</reference>
<organism evidence="1 2">
    <name type="scientific">Candidatus Defluviibacterium haderslevense</name>
    <dbReference type="NCBI Taxonomy" id="2981993"/>
    <lineage>
        <taxon>Bacteria</taxon>
        <taxon>Pseudomonadati</taxon>
        <taxon>Bacteroidota</taxon>
        <taxon>Saprospiria</taxon>
        <taxon>Saprospirales</taxon>
        <taxon>Saprospiraceae</taxon>
        <taxon>Candidatus Defluviibacterium</taxon>
    </lineage>
</organism>
<dbReference type="PROSITE" id="PS51257">
    <property type="entry name" value="PROKAR_LIPOPROTEIN"/>
    <property type="match status" value="1"/>
</dbReference>
<accession>A0A9D7S5A2</accession>
<proteinExistence type="predicted"/>